<sequence length="208" mass="23778">MHPYSTDQPYRWKRLVQIGEITAGLLLILRFVTSTQLGFAWAPSFAGASAVLYIAFSKFLWDHLLLRRVGIVEVPNLEGAWRGHLWTSYNVEDEEKIADIDDPDDDLTAMETEIYIEQTWDMIHIGLDGPDSESTSDGATIHVNDGSDPTLSYTYENDPDYAAEDNLEYHFGTTTVTYDKEEETLDGYYYTGKRRANYGKLKLERVDE</sequence>
<reference evidence="3 4" key="1">
    <citation type="journal article" date="2019" name="Int. J. Syst. Evol. Microbiol.">
        <title>The Global Catalogue of Microorganisms (GCM) 10K type strain sequencing project: providing services to taxonomists for standard genome sequencing and annotation.</title>
        <authorList>
            <consortium name="The Broad Institute Genomics Platform"/>
            <consortium name="The Broad Institute Genome Sequencing Center for Infectious Disease"/>
            <person name="Wu L."/>
            <person name="Ma J."/>
        </authorList>
    </citation>
    <scope>NUCLEOTIDE SEQUENCE [LARGE SCALE GENOMIC DNA]</scope>
    <source>
        <strain evidence="3 4">LMG 29247</strain>
    </source>
</reference>
<keyword evidence="1" id="KW-0812">Transmembrane</keyword>
<evidence type="ECO:0000259" key="2">
    <source>
        <dbReference type="Pfam" id="PF18153"/>
    </source>
</evidence>
<dbReference type="Proteomes" id="UP001596383">
    <property type="component" value="Unassembled WGS sequence"/>
</dbReference>
<name>A0ABD5SY46_9EURY</name>
<dbReference type="AlphaFoldDB" id="A0ABD5SY46"/>
<evidence type="ECO:0000256" key="1">
    <source>
        <dbReference type="SAM" id="Phobius"/>
    </source>
</evidence>
<feature type="transmembrane region" description="Helical" evidence="1">
    <location>
        <begin position="38"/>
        <end position="61"/>
    </location>
</feature>
<proteinExistence type="predicted"/>
<gene>
    <name evidence="3" type="ORF">ACFQE6_34055</name>
</gene>
<dbReference type="InterPro" id="IPR041208">
    <property type="entry name" value="Cap15"/>
</dbReference>
<feature type="domain" description="CD-NTase-associated protein 15" evidence="2">
    <location>
        <begin position="72"/>
        <end position="205"/>
    </location>
</feature>
<comment type="caution">
    <text evidence="3">The sequence shown here is derived from an EMBL/GenBank/DDBJ whole genome shotgun (WGS) entry which is preliminary data.</text>
</comment>
<dbReference type="EMBL" id="JBHSWV010000841">
    <property type="protein sequence ID" value="MFC6769892.1"/>
    <property type="molecule type" value="Genomic_DNA"/>
</dbReference>
<feature type="transmembrane region" description="Helical" evidence="1">
    <location>
        <begin position="12"/>
        <end position="32"/>
    </location>
</feature>
<organism evidence="3 4">
    <name type="scientific">Natrinema soli</name>
    <dbReference type="NCBI Taxonomy" id="1930624"/>
    <lineage>
        <taxon>Archaea</taxon>
        <taxon>Methanobacteriati</taxon>
        <taxon>Methanobacteriota</taxon>
        <taxon>Stenosarchaea group</taxon>
        <taxon>Halobacteria</taxon>
        <taxon>Halobacteriales</taxon>
        <taxon>Natrialbaceae</taxon>
        <taxon>Natrinema</taxon>
    </lineage>
</organism>
<evidence type="ECO:0000313" key="3">
    <source>
        <dbReference type="EMBL" id="MFC6769892.1"/>
    </source>
</evidence>
<dbReference type="RefSeq" id="WP_273742481.1">
    <property type="nucleotide sequence ID" value="NZ_JAQIVI010000841.1"/>
</dbReference>
<keyword evidence="1" id="KW-0472">Membrane</keyword>
<keyword evidence="1" id="KW-1133">Transmembrane helix</keyword>
<keyword evidence="4" id="KW-1185">Reference proteome</keyword>
<accession>A0ABD5SY46</accession>
<protein>
    <recommendedName>
        <fullName evidence="2">CD-NTase-associated protein 15 domain-containing protein</fullName>
    </recommendedName>
</protein>
<dbReference type="Pfam" id="PF18153">
    <property type="entry name" value="Cap15_CD_rec"/>
    <property type="match status" value="1"/>
</dbReference>
<evidence type="ECO:0000313" key="4">
    <source>
        <dbReference type="Proteomes" id="UP001596383"/>
    </source>
</evidence>